<dbReference type="SUPFAM" id="SSF101148">
    <property type="entry name" value="Plant invertase/pectin methylesterase inhibitor"/>
    <property type="match status" value="1"/>
</dbReference>
<dbReference type="AlphaFoldDB" id="A0ABC8WGL2"/>
<reference evidence="2 3" key="2">
    <citation type="submission" date="2024-10" db="EMBL/GenBank/DDBJ databases">
        <authorList>
            <person name="Ryan C."/>
        </authorList>
    </citation>
    <scope>NUCLEOTIDE SEQUENCE [LARGE SCALE GENOMIC DNA]</scope>
</reference>
<gene>
    <name evidence="2" type="ORF">URODEC1_LOCUS13452</name>
</gene>
<protein>
    <recommendedName>
        <fullName evidence="4">Pectinesterase inhibitor domain-containing protein</fullName>
    </recommendedName>
</protein>
<dbReference type="InterPro" id="IPR035513">
    <property type="entry name" value="Invertase/methylesterase_inhib"/>
</dbReference>
<accession>A0ABC8WGL2</accession>
<evidence type="ECO:0008006" key="4">
    <source>
        <dbReference type="Google" id="ProtNLM"/>
    </source>
</evidence>
<proteinExistence type="predicted"/>
<sequence>MSTLPVLLVVVIAAFAAGTSTRVAADATRPSTPLLVENVTASPEAQDFIRARCNDTCVRRPVVARACYDLLLPYAGSINGSYNKASLAIITVMVSKLTDLAKDLRGYGEAGRLEGCIKVLDEAIAGAKETMPKLDRISTIADDKLDAKDPDLILVWNWLYSLDNNFTKCWDGGLKRVMDRVPSSDAADYSEFAAAAIFFKPRPNWSLPSPDGSKR</sequence>
<evidence type="ECO:0000313" key="3">
    <source>
        <dbReference type="Proteomes" id="UP001497457"/>
    </source>
</evidence>
<dbReference type="Proteomes" id="UP001497457">
    <property type="component" value="Chromosome 12b"/>
</dbReference>
<reference evidence="3" key="1">
    <citation type="submission" date="2024-06" db="EMBL/GenBank/DDBJ databases">
        <authorList>
            <person name="Ryan C."/>
        </authorList>
    </citation>
    <scope>NUCLEOTIDE SEQUENCE [LARGE SCALE GENOMIC DNA]</scope>
</reference>
<evidence type="ECO:0000313" key="2">
    <source>
        <dbReference type="EMBL" id="CAL4909037.1"/>
    </source>
</evidence>
<feature type="signal peptide" evidence="1">
    <location>
        <begin position="1"/>
        <end position="18"/>
    </location>
</feature>
<dbReference type="EMBL" id="OZ075122">
    <property type="protein sequence ID" value="CAL4909037.1"/>
    <property type="molecule type" value="Genomic_DNA"/>
</dbReference>
<name>A0ABC8WGL2_9POAL</name>
<keyword evidence="1" id="KW-0732">Signal</keyword>
<feature type="chain" id="PRO_5044876808" description="Pectinesterase inhibitor domain-containing protein" evidence="1">
    <location>
        <begin position="19"/>
        <end position="215"/>
    </location>
</feature>
<keyword evidence="3" id="KW-1185">Reference proteome</keyword>
<evidence type="ECO:0000256" key="1">
    <source>
        <dbReference type="SAM" id="SignalP"/>
    </source>
</evidence>
<organism evidence="2 3">
    <name type="scientific">Urochloa decumbens</name>
    <dbReference type="NCBI Taxonomy" id="240449"/>
    <lineage>
        <taxon>Eukaryota</taxon>
        <taxon>Viridiplantae</taxon>
        <taxon>Streptophyta</taxon>
        <taxon>Embryophyta</taxon>
        <taxon>Tracheophyta</taxon>
        <taxon>Spermatophyta</taxon>
        <taxon>Magnoliopsida</taxon>
        <taxon>Liliopsida</taxon>
        <taxon>Poales</taxon>
        <taxon>Poaceae</taxon>
        <taxon>PACMAD clade</taxon>
        <taxon>Panicoideae</taxon>
        <taxon>Panicodae</taxon>
        <taxon>Paniceae</taxon>
        <taxon>Melinidinae</taxon>
        <taxon>Urochloa</taxon>
    </lineage>
</organism>